<dbReference type="STRING" id="4538.I1PZI0"/>
<evidence type="ECO:0000313" key="2">
    <source>
        <dbReference type="EnsemblPlants" id="ORGLA06G0029300.1"/>
    </source>
</evidence>
<keyword evidence="3" id="KW-1185">Reference proteome</keyword>
<feature type="transmembrane region" description="Helical" evidence="1">
    <location>
        <begin position="43"/>
        <end position="63"/>
    </location>
</feature>
<reference evidence="2" key="1">
    <citation type="submission" date="2015-06" db="UniProtKB">
        <authorList>
            <consortium name="EnsemblPlants"/>
        </authorList>
    </citation>
    <scope>IDENTIFICATION</scope>
</reference>
<reference evidence="2 3" key="2">
    <citation type="submission" date="2018-04" db="EMBL/GenBank/DDBJ databases">
        <title>OglaRS2 (Oryza glaberrima Reference Sequence Version 2).</title>
        <authorList>
            <person name="Zhang J."/>
            <person name="Kudrna D."/>
            <person name="Lee S."/>
            <person name="Talag J."/>
            <person name="Rajasekar S."/>
            <person name="Wing R.A."/>
        </authorList>
    </citation>
    <scope>NUCLEOTIDE SEQUENCE [LARGE SCALE GENOMIC DNA]</scope>
    <source>
        <strain evidence="2 3">cv. IRGC 96717</strain>
    </source>
</reference>
<name>I1PZI0_ORYGL</name>
<sequence length="91" mass="10128">RVRRQPASRTTTNKGIHMDIYTTSHHSTIMAASSVTGSRRLCILFYLLTVVATVVTAASAHTAHNATADEEYWEKRAEEARSFNRAAYVSD</sequence>
<accession>I1PZI0</accession>
<keyword evidence="1" id="KW-0812">Transmembrane</keyword>
<proteinExistence type="predicted"/>
<dbReference type="HOGENOM" id="CLU_2433368_0_0_1"/>
<organism evidence="2 3">
    <name type="scientific">Oryza glaberrima</name>
    <name type="common">African rice</name>
    <dbReference type="NCBI Taxonomy" id="4538"/>
    <lineage>
        <taxon>Eukaryota</taxon>
        <taxon>Viridiplantae</taxon>
        <taxon>Streptophyta</taxon>
        <taxon>Embryophyta</taxon>
        <taxon>Tracheophyta</taxon>
        <taxon>Spermatophyta</taxon>
        <taxon>Magnoliopsida</taxon>
        <taxon>Liliopsida</taxon>
        <taxon>Poales</taxon>
        <taxon>Poaceae</taxon>
        <taxon>BOP clade</taxon>
        <taxon>Oryzoideae</taxon>
        <taxon>Oryzeae</taxon>
        <taxon>Oryzinae</taxon>
        <taxon>Oryza</taxon>
    </lineage>
</organism>
<evidence type="ECO:0000256" key="1">
    <source>
        <dbReference type="SAM" id="Phobius"/>
    </source>
</evidence>
<dbReference type="Proteomes" id="UP000007306">
    <property type="component" value="Chromosome 6"/>
</dbReference>
<dbReference type="Gramene" id="ORGLA06G0029300.1">
    <property type="protein sequence ID" value="ORGLA06G0029300.1"/>
    <property type="gene ID" value="ORGLA06G0029300"/>
</dbReference>
<keyword evidence="1" id="KW-1133">Transmembrane helix</keyword>
<keyword evidence="1" id="KW-0472">Membrane</keyword>
<dbReference type="AlphaFoldDB" id="I1PZI0"/>
<protein>
    <submittedName>
        <fullName evidence="2">Uncharacterized protein</fullName>
    </submittedName>
</protein>
<dbReference type="EnsemblPlants" id="ORGLA06G0029300.1">
    <property type="protein sequence ID" value="ORGLA06G0029300.1"/>
    <property type="gene ID" value="ORGLA06G0029300"/>
</dbReference>
<evidence type="ECO:0000313" key="3">
    <source>
        <dbReference type="Proteomes" id="UP000007306"/>
    </source>
</evidence>